<accession>A0A7X0XEB7</accession>
<organism evidence="2 3">
    <name type="scientific">Listeria booriae</name>
    <dbReference type="NCBI Taxonomy" id="1552123"/>
    <lineage>
        <taxon>Bacteria</taxon>
        <taxon>Bacillati</taxon>
        <taxon>Bacillota</taxon>
        <taxon>Bacilli</taxon>
        <taxon>Bacillales</taxon>
        <taxon>Listeriaceae</taxon>
        <taxon>Listeria</taxon>
    </lineage>
</organism>
<comment type="caution">
    <text evidence="2">The sequence shown here is derived from an EMBL/GenBank/DDBJ whole genome shotgun (WGS) entry which is preliminary data.</text>
</comment>
<evidence type="ECO:0000313" key="3">
    <source>
        <dbReference type="Proteomes" id="UP000533953"/>
    </source>
</evidence>
<evidence type="ECO:0000256" key="1">
    <source>
        <dbReference type="ARBA" id="ARBA00008791"/>
    </source>
</evidence>
<dbReference type="InterPro" id="IPR006015">
    <property type="entry name" value="Universal_stress_UspA"/>
</dbReference>
<sequence>MKQVFLASDGSTHALNATKEVVKLGEGFPEMKVTVITVIDTSEIKSAALDFKSDRDLLHLKRLQKIEKTLHLLKEANIPHKVEILQGDPAENIIQYVVENHADMLILGNRGLNSLQEMVLGSVSHKIIKQADCPVLVVK</sequence>
<dbReference type="Pfam" id="PF00582">
    <property type="entry name" value="Usp"/>
    <property type="match status" value="1"/>
</dbReference>
<dbReference type="SUPFAM" id="SSF52402">
    <property type="entry name" value="Adenine nucleotide alpha hydrolases-like"/>
    <property type="match status" value="1"/>
</dbReference>
<comment type="similarity">
    <text evidence="1">Belongs to the universal stress protein A family.</text>
</comment>
<dbReference type="Gene3D" id="3.40.50.620">
    <property type="entry name" value="HUPs"/>
    <property type="match status" value="1"/>
</dbReference>
<proteinExistence type="inferred from homology"/>
<gene>
    <name evidence="2" type="ORF">HCI99_12415</name>
</gene>
<dbReference type="InterPro" id="IPR014729">
    <property type="entry name" value="Rossmann-like_a/b/a_fold"/>
</dbReference>
<dbReference type="AlphaFoldDB" id="A0A7X0XEB7"/>
<dbReference type="EMBL" id="JAASTX010000016">
    <property type="protein sequence ID" value="MBC1492623.1"/>
    <property type="molecule type" value="Genomic_DNA"/>
</dbReference>
<dbReference type="InterPro" id="IPR006016">
    <property type="entry name" value="UspA"/>
</dbReference>
<dbReference type="PANTHER" id="PTHR46268:SF6">
    <property type="entry name" value="UNIVERSAL STRESS PROTEIN UP12"/>
    <property type="match status" value="1"/>
</dbReference>
<protein>
    <submittedName>
        <fullName evidence="2">Universal stress protein</fullName>
    </submittedName>
</protein>
<dbReference type="PRINTS" id="PR01438">
    <property type="entry name" value="UNVRSLSTRESS"/>
</dbReference>
<dbReference type="CDD" id="cd00293">
    <property type="entry name" value="USP-like"/>
    <property type="match status" value="1"/>
</dbReference>
<evidence type="ECO:0000313" key="2">
    <source>
        <dbReference type="EMBL" id="MBC1492623.1"/>
    </source>
</evidence>
<dbReference type="RefSeq" id="WP_185366096.1">
    <property type="nucleotide sequence ID" value="NZ_JAARPA010000001.1"/>
</dbReference>
<name>A0A7X0XEB7_9LIST</name>
<reference evidence="2 3" key="1">
    <citation type="submission" date="2020-03" db="EMBL/GenBank/DDBJ databases">
        <title>Soil Listeria distribution.</title>
        <authorList>
            <person name="Liao J."/>
            <person name="Wiedmann M."/>
        </authorList>
    </citation>
    <scope>NUCLEOTIDE SEQUENCE [LARGE SCALE GENOMIC DNA]</scope>
    <source>
        <strain evidence="2 3">FSL L7-1547</strain>
    </source>
</reference>
<dbReference type="Proteomes" id="UP000533953">
    <property type="component" value="Unassembled WGS sequence"/>
</dbReference>
<dbReference type="PANTHER" id="PTHR46268">
    <property type="entry name" value="STRESS RESPONSE PROTEIN NHAX"/>
    <property type="match status" value="1"/>
</dbReference>